<keyword evidence="1" id="KW-0812">Transmembrane</keyword>
<proteinExistence type="predicted"/>
<sequence length="130" mass="14376">MSDKAAVGLSLLCVVHCLFLSIVLILLPPFAGLLVFNDELFHRMLLVAVVPISIIALVIGYLHHRSYRVLFIGLVGLSILIVTTFLGHVILGKYGEVALTVLGTSIIAYGHFLNYRLRRQGVNIEIHEQD</sequence>
<dbReference type="STRING" id="1129793.GPLA_4094"/>
<feature type="transmembrane region" description="Helical" evidence="1">
    <location>
        <begin position="40"/>
        <end position="62"/>
    </location>
</feature>
<keyword evidence="3" id="KW-1185">Reference proteome</keyword>
<protein>
    <recommendedName>
        <fullName evidence="4">MerC mercury resistance protein</fullName>
    </recommendedName>
</protein>
<keyword evidence="1" id="KW-0472">Membrane</keyword>
<organism evidence="2 3">
    <name type="scientific">Paraglaciecola polaris LMG 21857</name>
    <dbReference type="NCBI Taxonomy" id="1129793"/>
    <lineage>
        <taxon>Bacteria</taxon>
        <taxon>Pseudomonadati</taxon>
        <taxon>Pseudomonadota</taxon>
        <taxon>Gammaproteobacteria</taxon>
        <taxon>Alteromonadales</taxon>
        <taxon>Alteromonadaceae</taxon>
        <taxon>Paraglaciecola</taxon>
    </lineage>
</organism>
<keyword evidence="1" id="KW-1133">Transmembrane helix</keyword>
<evidence type="ECO:0000313" key="2">
    <source>
        <dbReference type="EMBL" id="GAC34973.1"/>
    </source>
</evidence>
<comment type="caution">
    <text evidence="2">The sequence shown here is derived from an EMBL/GenBank/DDBJ whole genome shotgun (WGS) entry which is preliminary data.</text>
</comment>
<feature type="transmembrane region" description="Helical" evidence="1">
    <location>
        <begin position="69"/>
        <end position="91"/>
    </location>
</feature>
<accession>K7A210</accession>
<reference evidence="3" key="1">
    <citation type="journal article" date="2014" name="Environ. Microbiol.">
        <title>Comparative genomics of the marine bacterial genus Glaciecola reveals the high degree of genomic diversity and genomic characteristic for cold adaptation.</title>
        <authorList>
            <person name="Qin Q.L."/>
            <person name="Xie B.B."/>
            <person name="Yu Y."/>
            <person name="Shu Y.L."/>
            <person name="Rong J.C."/>
            <person name="Zhang Y.J."/>
            <person name="Zhao D.L."/>
            <person name="Chen X.L."/>
            <person name="Zhang X.Y."/>
            <person name="Chen B."/>
            <person name="Zhou B.C."/>
            <person name="Zhang Y.Z."/>
        </authorList>
    </citation>
    <scope>NUCLEOTIDE SEQUENCE [LARGE SCALE GENOMIC DNA]</scope>
    <source>
        <strain evidence="3">LMG 21857</strain>
    </source>
</reference>
<evidence type="ECO:0000256" key="1">
    <source>
        <dbReference type="SAM" id="Phobius"/>
    </source>
</evidence>
<dbReference type="GO" id="GO:0015097">
    <property type="term" value="F:mercury ion transmembrane transporter activity"/>
    <property type="evidence" value="ECO:0007669"/>
    <property type="project" value="InterPro"/>
</dbReference>
<feature type="transmembrane region" description="Helical" evidence="1">
    <location>
        <begin position="97"/>
        <end position="115"/>
    </location>
</feature>
<dbReference type="InterPro" id="IPR004891">
    <property type="entry name" value="Mercury-R_MerC"/>
</dbReference>
<dbReference type="GO" id="GO:0016020">
    <property type="term" value="C:membrane"/>
    <property type="evidence" value="ECO:0007669"/>
    <property type="project" value="InterPro"/>
</dbReference>
<name>K7A210_9ALTE</name>
<dbReference type="AlphaFoldDB" id="K7A210"/>
<evidence type="ECO:0008006" key="4">
    <source>
        <dbReference type="Google" id="ProtNLM"/>
    </source>
</evidence>
<dbReference type="EMBL" id="BAER01000120">
    <property type="protein sequence ID" value="GAC34973.1"/>
    <property type="molecule type" value="Genomic_DNA"/>
</dbReference>
<dbReference type="Proteomes" id="UP000006322">
    <property type="component" value="Unassembled WGS sequence"/>
</dbReference>
<gene>
    <name evidence="2" type="ORF">GPLA_4094</name>
</gene>
<dbReference type="RefSeq" id="WP_007106737.1">
    <property type="nucleotide sequence ID" value="NZ_BAER01000120.1"/>
</dbReference>
<feature type="transmembrane region" description="Helical" evidence="1">
    <location>
        <begin position="7"/>
        <end position="28"/>
    </location>
</feature>
<dbReference type="Pfam" id="PF03203">
    <property type="entry name" value="MerC"/>
    <property type="match status" value="1"/>
</dbReference>
<evidence type="ECO:0000313" key="3">
    <source>
        <dbReference type="Proteomes" id="UP000006322"/>
    </source>
</evidence>